<dbReference type="EMBL" id="KV958820">
    <property type="protein sequence ID" value="PIO25066.1"/>
    <property type="molecule type" value="Genomic_DNA"/>
</dbReference>
<gene>
    <name evidence="2" type="ORF">AB205_0107290</name>
</gene>
<name>A0A2G9RB12_AQUCT</name>
<dbReference type="AlphaFoldDB" id="A0A2G9RB12"/>
<feature type="region of interest" description="Disordered" evidence="1">
    <location>
        <begin position="1"/>
        <end position="35"/>
    </location>
</feature>
<evidence type="ECO:0000256" key="1">
    <source>
        <dbReference type="SAM" id="MobiDB-lite"/>
    </source>
</evidence>
<organism evidence="2 3">
    <name type="scientific">Aquarana catesbeiana</name>
    <name type="common">American bullfrog</name>
    <name type="synonym">Rana catesbeiana</name>
    <dbReference type="NCBI Taxonomy" id="8400"/>
    <lineage>
        <taxon>Eukaryota</taxon>
        <taxon>Metazoa</taxon>
        <taxon>Chordata</taxon>
        <taxon>Craniata</taxon>
        <taxon>Vertebrata</taxon>
        <taxon>Euteleostomi</taxon>
        <taxon>Amphibia</taxon>
        <taxon>Batrachia</taxon>
        <taxon>Anura</taxon>
        <taxon>Neobatrachia</taxon>
        <taxon>Ranoidea</taxon>
        <taxon>Ranidae</taxon>
        <taxon>Aquarana</taxon>
    </lineage>
</organism>
<evidence type="ECO:0000313" key="3">
    <source>
        <dbReference type="Proteomes" id="UP000228934"/>
    </source>
</evidence>
<feature type="non-terminal residue" evidence="2">
    <location>
        <position position="1"/>
    </location>
</feature>
<proteinExistence type="predicted"/>
<keyword evidence="3" id="KW-1185">Reference proteome</keyword>
<sequence length="70" mass="7735">EKRIGTYEDTRNPTPHKEGEVTTQQPEDVDAEPEDVEGEVQEVGEIVTTTGDVDVVEEETNFTIKSSSGR</sequence>
<dbReference type="Proteomes" id="UP000228934">
    <property type="component" value="Unassembled WGS sequence"/>
</dbReference>
<accession>A0A2G9RB12</accession>
<protein>
    <submittedName>
        <fullName evidence="2">Uncharacterized protein</fullName>
    </submittedName>
</protein>
<evidence type="ECO:0000313" key="2">
    <source>
        <dbReference type="EMBL" id="PIO25066.1"/>
    </source>
</evidence>
<feature type="compositionally biased region" description="Basic and acidic residues" evidence="1">
    <location>
        <begin position="1"/>
        <end position="20"/>
    </location>
</feature>
<reference evidence="3" key="1">
    <citation type="journal article" date="2017" name="Nat. Commun.">
        <title>The North American bullfrog draft genome provides insight into hormonal regulation of long noncoding RNA.</title>
        <authorList>
            <person name="Hammond S.A."/>
            <person name="Warren R.L."/>
            <person name="Vandervalk B.P."/>
            <person name="Kucuk E."/>
            <person name="Khan H."/>
            <person name="Gibb E.A."/>
            <person name="Pandoh P."/>
            <person name="Kirk H."/>
            <person name="Zhao Y."/>
            <person name="Jones M."/>
            <person name="Mungall A.J."/>
            <person name="Coope R."/>
            <person name="Pleasance S."/>
            <person name="Moore R.A."/>
            <person name="Holt R.A."/>
            <person name="Round J.M."/>
            <person name="Ohora S."/>
            <person name="Walle B.V."/>
            <person name="Veldhoen N."/>
            <person name="Helbing C.C."/>
            <person name="Birol I."/>
        </authorList>
    </citation>
    <scope>NUCLEOTIDE SEQUENCE [LARGE SCALE GENOMIC DNA]</scope>
</reference>